<dbReference type="Pfam" id="PF13449">
    <property type="entry name" value="Phytase-like"/>
    <property type="match status" value="1"/>
</dbReference>
<accession>A0A7X4YPR2</accession>
<feature type="domain" description="SLH" evidence="3">
    <location>
        <begin position="861"/>
        <end position="920"/>
    </location>
</feature>
<keyword evidence="5" id="KW-1185">Reference proteome</keyword>
<feature type="chain" id="PRO_5038606812" description="SLH domain-containing protein" evidence="2">
    <location>
        <begin position="28"/>
        <end position="1052"/>
    </location>
</feature>
<proteinExistence type="predicted"/>
<dbReference type="AlphaFoldDB" id="A0A7X4YPR2"/>
<feature type="domain" description="SLH" evidence="3">
    <location>
        <begin position="991"/>
        <end position="1052"/>
    </location>
</feature>
<feature type="domain" description="SLH" evidence="3">
    <location>
        <begin position="921"/>
        <end position="984"/>
    </location>
</feature>
<protein>
    <recommendedName>
        <fullName evidence="3">SLH domain-containing protein</fullName>
    </recommendedName>
</protein>
<keyword evidence="2" id="KW-0732">Signal</keyword>
<reference evidence="4 5" key="1">
    <citation type="submission" date="2020-01" db="EMBL/GenBank/DDBJ databases">
        <title>Paenibacillus soybeanensis sp. nov. isolated from the nodules of soybean (Glycine max(L.) Merr).</title>
        <authorList>
            <person name="Wang H."/>
        </authorList>
    </citation>
    <scope>NUCLEOTIDE SEQUENCE [LARGE SCALE GENOMIC DNA]</scope>
    <source>
        <strain evidence="4 5">DSM 23054</strain>
    </source>
</reference>
<dbReference type="EMBL" id="JAAAMU010000005">
    <property type="protein sequence ID" value="NBC69456.1"/>
    <property type="molecule type" value="Genomic_DNA"/>
</dbReference>
<organism evidence="4 5">
    <name type="scientific">Paenibacillus sacheonensis</name>
    <dbReference type="NCBI Taxonomy" id="742054"/>
    <lineage>
        <taxon>Bacteria</taxon>
        <taxon>Bacillati</taxon>
        <taxon>Bacillota</taxon>
        <taxon>Bacilli</taxon>
        <taxon>Bacillales</taxon>
        <taxon>Paenibacillaceae</taxon>
        <taxon>Paenibacillus</taxon>
    </lineage>
</organism>
<dbReference type="Pfam" id="PF00395">
    <property type="entry name" value="SLH"/>
    <property type="match status" value="3"/>
</dbReference>
<comment type="caution">
    <text evidence="4">The sequence shown here is derived from an EMBL/GenBank/DDBJ whole genome shotgun (WGS) entry which is preliminary data.</text>
</comment>
<evidence type="ECO:0000313" key="5">
    <source>
        <dbReference type="Proteomes" id="UP000558113"/>
    </source>
</evidence>
<dbReference type="InterPro" id="IPR027372">
    <property type="entry name" value="Phytase-like_dom"/>
</dbReference>
<gene>
    <name evidence="4" type="ORF">GT003_10680</name>
</gene>
<dbReference type="PANTHER" id="PTHR37957">
    <property type="entry name" value="BLR7070 PROTEIN"/>
    <property type="match status" value="1"/>
</dbReference>
<evidence type="ECO:0000256" key="2">
    <source>
        <dbReference type="SAM" id="SignalP"/>
    </source>
</evidence>
<dbReference type="RefSeq" id="WP_161697365.1">
    <property type="nucleotide sequence ID" value="NZ_JAAAMU010000005.1"/>
</dbReference>
<feature type="region of interest" description="Disordered" evidence="1">
    <location>
        <begin position="649"/>
        <end position="668"/>
    </location>
</feature>
<dbReference type="Gene3D" id="2.60.40.3490">
    <property type="match status" value="1"/>
</dbReference>
<dbReference type="Proteomes" id="UP000558113">
    <property type="component" value="Unassembled WGS sequence"/>
</dbReference>
<evidence type="ECO:0000259" key="3">
    <source>
        <dbReference type="PROSITE" id="PS51272"/>
    </source>
</evidence>
<dbReference type="InterPro" id="IPR038480">
    <property type="entry name" value="YuaB-like_sf"/>
</dbReference>
<evidence type="ECO:0000256" key="1">
    <source>
        <dbReference type="SAM" id="MobiDB-lite"/>
    </source>
</evidence>
<feature type="signal peptide" evidence="2">
    <location>
        <begin position="1"/>
        <end position="27"/>
    </location>
</feature>
<dbReference type="OrthoDB" id="9803927at2"/>
<dbReference type="PANTHER" id="PTHR37957:SF1">
    <property type="entry name" value="PHYTASE-LIKE DOMAIN-CONTAINING PROTEIN"/>
    <property type="match status" value="1"/>
</dbReference>
<dbReference type="PROSITE" id="PS51272">
    <property type="entry name" value="SLH"/>
    <property type="match status" value="3"/>
</dbReference>
<sequence>MKKQTKHTTKKWLAGMSAAAVTLSMFAASPLNQETANADPVADPQAVIKQLENEAWQARLFQLDDKILIGNSVVNVPASDKTEAIKVGDPMYLGGFSGLTHVEGDPANVFYTHTDRGPNGDIDAKACEGCKTFAVPTFSPQIVKVSLENGSIKVLDRIPLKLPNGAIDPITGTSNISGVSNFPDAKKTNDHLVGNGVADEVPVGSIEYNEDGTVKPGFTVLPNDPYALDLESITYDRSTDTFWMSEEYRPSIVQVKRDGTILQRIVPAGLKQKFIDANATAVPINESLPAVWSTRMPNRGIEGSSLTPDGKYLFAAIQSPMINPITANGKVNAASRAVRIIKLDVTQAVPTAVAEYVYVMDDVANVSNYISDMIAVDENHLIIDERDANYEFKKIFTADLTNATDFLGKLDNVGVVGEAAGSTLESAVVKGAVVDEHGQYTVTPVGGAVVSVMPIVKALKLDTKQFDYPNSKLEGIYMPNDHSILIANDNDFGVLDPDKIQMWMYTLSVPAESASTVASAGGTVSINTQNATGSTKDVQYTVNLQESAMLGTLLMKLPTGLTVSASDTVAFGGATARTVRASEIKENGAYLLLDGLTLQNGGSVTVTLKGKAASIDAAVLPDVQVDSDGPENGKSLSQTFALYSGSTGPYYPPVTTPDKPDKPDKPASMIDADQTGAVDADRLAASLAAFNEITISLAADTALLPAAGLTAAIQAGKSIHFVSPNGEYELPLAVLDAAQLAKTLGVNPDELTIKVTIAEASADIVRAAADLQGVSLASKPVEFNVQAFGKDGKTIDVPFGQAYVTRTIVLSGSIDPAHATGVMYDPETKTLKFVPTVFQTVAGQTTADIMRNGNSVYAVVTNNKSFADTASYWGKDDIALLADKLVIDGTSDGKFEPNRNVSRAEFAAMAVRALGLAASPSATDFSDVADAAWYAKEVGAAVNAGIITGYNDGTFRPNAQISREEIAVILVRALNYANVHLAVPANDQGAIIGAFKDAAKVGWSKPEIAAAVQAGLMKGYADGTVLPQGKATRGEAAAMIKRMLAKAHFINE</sequence>
<name>A0A7X4YPR2_9BACL</name>
<evidence type="ECO:0000313" key="4">
    <source>
        <dbReference type="EMBL" id="NBC69456.1"/>
    </source>
</evidence>
<dbReference type="InterPro" id="IPR001119">
    <property type="entry name" value="SLH_dom"/>
</dbReference>